<reference evidence="1" key="1">
    <citation type="submission" date="2013-07" db="EMBL/GenBank/DDBJ databases">
        <title>The genome of an arbuscular mycorrhizal fungus provides insights into the evolution of the oldest plant symbiosis.</title>
        <authorList>
            <consortium name="DOE Joint Genome Institute"/>
            <person name="Tisserant E."/>
            <person name="Malbreil M."/>
            <person name="Kuo A."/>
            <person name="Kohler A."/>
            <person name="Symeonidi A."/>
            <person name="Balestrini R."/>
            <person name="Charron P."/>
            <person name="Duensing N."/>
            <person name="Frei-dit-Frey N."/>
            <person name="Gianinazzi-Pearson V."/>
            <person name="Gilbert B."/>
            <person name="Handa Y."/>
            <person name="Hijri M."/>
            <person name="Kaul R."/>
            <person name="Kawaguchi M."/>
            <person name="Krajinski F."/>
            <person name="Lammers P."/>
            <person name="Lapierre D."/>
            <person name="Masclaux F.G."/>
            <person name="Murat C."/>
            <person name="Morin E."/>
            <person name="Ndikumana S."/>
            <person name="Pagni M."/>
            <person name="Petitpierre D."/>
            <person name="Requena N."/>
            <person name="Rosikiewicz P."/>
            <person name="Riley R."/>
            <person name="Saito K."/>
            <person name="San Clemente H."/>
            <person name="Shapiro H."/>
            <person name="van Tuinen D."/>
            <person name="Becard G."/>
            <person name="Bonfante P."/>
            <person name="Paszkowski U."/>
            <person name="Shachar-Hill Y."/>
            <person name="Young J.P."/>
            <person name="Sanders I.R."/>
            <person name="Henrissat B."/>
            <person name="Rensing S.A."/>
            <person name="Grigoriev I.V."/>
            <person name="Corradi N."/>
            <person name="Roux C."/>
            <person name="Martin F."/>
        </authorList>
    </citation>
    <scope>NUCLEOTIDE SEQUENCE</scope>
    <source>
        <strain evidence="1">DAOM 197198</strain>
    </source>
</reference>
<dbReference type="AlphaFoldDB" id="U9TU51"/>
<dbReference type="EMBL" id="KI291002">
    <property type="protein sequence ID" value="ESA06886.1"/>
    <property type="molecule type" value="Genomic_DNA"/>
</dbReference>
<accession>U9TU51</accession>
<evidence type="ECO:0000313" key="1">
    <source>
        <dbReference type="EMBL" id="ESA06886.1"/>
    </source>
</evidence>
<gene>
    <name evidence="1" type="ORF">GLOINDRAFT_325763</name>
</gene>
<dbReference type="HOGENOM" id="CLU_2134880_0_0_1"/>
<sequence length="113" mass="13613">MWNDFVDHYRIIDGIGYSDTFQLYSVMYYVKHMTDLIVIVTHAAIDREFWEFLLDTVDIIFYRKCHRYYHNEKEVLLNNGNLPALECYTFGSLITILFFKINAQKLYICNFIC</sequence>
<organism evidence="1">
    <name type="scientific">Rhizophagus irregularis (strain DAOM 181602 / DAOM 197198 / MUCL 43194)</name>
    <name type="common">Arbuscular mycorrhizal fungus</name>
    <name type="synonym">Glomus intraradices</name>
    <dbReference type="NCBI Taxonomy" id="747089"/>
    <lineage>
        <taxon>Eukaryota</taxon>
        <taxon>Fungi</taxon>
        <taxon>Fungi incertae sedis</taxon>
        <taxon>Mucoromycota</taxon>
        <taxon>Glomeromycotina</taxon>
        <taxon>Glomeromycetes</taxon>
        <taxon>Glomerales</taxon>
        <taxon>Glomeraceae</taxon>
        <taxon>Rhizophagus</taxon>
    </lineage>
</organism>
<proteinExistence type="predicted"/>
<protein>
    <submittedName>
        <fullName evidence="1">Uncharacterized protein</fullName>
    </submittedName>
</protein>
<name>U9TU51_RHIID</name>